<dbReference type="InterPro" id="IPR036770">
    <property type="entry name" value="Ankyrin_rpt-contain_sf"/>
</dbReference>
<dbReference type="SMART" id="SM00248">
    <property type="entry name" value="ANK"/>
    <property type="match status" value="3"/>
</dbReference>
<dbReference type="EMBL" id="JBBPBK010000229">
    <property type="protein sequence ID" value="KAK9266109.1"/>
    <property type="molecule type" value="Genomic_DNA"/>
</dbReference>
<evidence type="ECO:0000313" key="4">
    <source>
        <dbReference type="EMBL" id="KAK9266109.1"/>
    </source>
</evidence>
<dbReference type="PROSITE" id="PS50088">
    <property type="entry name" value="ANK_REPEAT"/>
    <property type="match status" value="1"/>
</dbReference>
<feature type="repeat" description="ANK" evidence="3">
    <location>
        <begin position="33"/>
        <end position="65"/>
    </location>
</feature>
<name>A0AAP0N7F9_LIQFO</name>
<accession>A0AAP0N7F9</accession>
<protein>
    <submittedName>
        <fullName evidence="4">Uncharacterized protein</fullName>
    </submittedName>
</protein>
<reference evidence="4 5" key="1">
    <citation type="journal article" date="2024" name="Plant J.">
        <title>Genome sequences and population genomics reveal climatic adaptation and genomic divergence between two closely related sweetgum species.</title>
        <authorList>
            <person name="Xu W.Q."/>
            <person name="Ren C.Q."/>
            <person name="Zhang X.Y."/>
            <person name="Comes H.P."/>
            <person name="Liu X.H."/>
            <person name="Li Y.G."/>
            <person name="Kettle C.J."/>
            <person name="Jalonen R."/>
            <person name="Gaisberger H."/>
            <person name="Ma Y.Z."/>
            <person name="Qiu Y.X."/>
        </authorList>
    </citation>
    <scope>NUCLEOTIDE SEQUENCE [LARGE SCALE GENOMIC DNA]</scope>
    <source>
        <strain evidence="4">Hangzhou</strain>
    </source>
</reference>
<dbReference type="SUPFAM" id="SSF48403">
    <property type="entry name" value="Ankyrin repeat"/>
    <property type="match status" value="1"/>
</dbReference>
<dbReference type="AlphaFoldDB" id="A0AAP0N7F9"/>
<dbReference type="InterPro" id="IPR002110">
    <property type="entry name" value="Ankyrin_rpt"/>
</dbReference>
<dbReference type="PROSITE" id="PS50297">
    <property type="entry name" value="ANK_REP_REGION"/>
    <property type="match status" value="1"/>
</dbReference>
<sequence length="272" mass="30104">MSSRLFQAIFRNDTHAFTSLVQENQNILKQKTAGTTALHLASRFGYVEMVREIVKYRPDMVAAFNGELETPLHEACSQGNLQVLIVLLEADPLAACNLNYKSQSALFKACSNGHLDLVKLLLLKTPRLLDLEDNGIDQTSLHVASSRGHTEYILNETTVDINLQNNRGYTVYEILNRAGSNLKIHNPKDMLEKAEGRRTGIETETEIAADIDEKGRSTDVAADINEKGGTDTAADIHEKLIKMEHVADNEEKSLSDSDSDTGSAMSIGYYTF</sequence>
<dbReference type="PANTHER" id="PTHR24173">
    <property type="entry name" value="ANKYRIN REPEAT CONTAINING"/>
    <property type="match status" value="1"/>
</dbReference>
<comment type="caution">
    <text evidence="4">The sequence shown here is derived from an EMBL/GenBank/DDBJ whole genome shotgun (WGS) entry which is preliminary data.</text>
</comment>
<dbReference type="Pfam" id="PF12796">
    <property type="entry name" value="Ank_2"/>
    <property type="match status" value="2"/>
</dbReference>
<gene>
    <name evidence="4" type="ORF">L1049_003455</name>
</gene>
<keyword evidence="5" id="KW-1185">Reference proteome</keyword>
<evidence type="ECO:0000256" key="2">
    <source>
        <dbReference type="ARBA" id="ARBA00023043"/>
    </source>
</evidence>
<evidence type="ECO:0000256" key="3">
    <source>
        <dbReference type="PROSITE-ProRule" id="PRU00023"/>
    </source>
</evidence>
<keyword evidence="2 3" id="KW-0040">ANK repeat</keyword>
<evidence type="ECO:0000313" key="5">
    <source>
        <dbReference type="Proteomes" id="UP001415857"/>
    </source>
</evidence>
<organism evidence="4 5">
    <name type="scientific">Liquidambar formosana</name>
    <name type="common">Formosan gum</name>
    <dbReference type="NCBI Taxonomy" id="63359"/>
    <lineage>
        <taxon>Eukaryota</taxon>
        <taxon>Viridiplantae</taxon>
        <taxon>Streptophyta</taxon>
        <taxon>Embryophyta</taxon>
        <taxon>Tracheophyta</taxon>
        <taxon>Spermatophyta</taxon>
        <taxon>Magnoliopsida</taxon>
        <taxon>eudicotyledons</taxon>
        <taxon>Gunneridae</taxon>
        <taxon>Pentapetalae</taxon>
        <taxon>Saxifragales</taxon>
        <taxon>Altingiaceae</taxon>
        <taxon>Liquidambar</taxon>
    </lineage>
</organism>
<evidence type="ECO:0000256" key="1">
    <source>
        <dbReference type="ARBA" id="ARBA00022737"/>
    </source>
</evidence>
<dbReference type="Proteomes" id="UP001415857">
    <property type="component" value="Unassembled WGS sequence"/>
</dbReference>
<dbReference type="Gene3D" id="1.25.40.20">
    <property type="entry name" value="Ankyrin repeat-containing domain"/>
    <property type="match status" value="1"/>
</dbReference>
<keyword evidence="1" id="KW-0677">Repeat</keyword>
<proteinExistence type="predicted"/>
<dbReference type="PANTHER" id="PTHR24173:SF74">
    <property type="entry name" value="ANKYRIN REPEAT DOMAIN-CONTAINING PROTEIN 16"/>
    <property type="match status" value="1"/>
</dbReference>